<evidence type="ECO:0000313" key="2">
    <source>
        <dbReference type="EMBL" id="KAK9789004.1"/>
    </source>
</evidence>
<gene>
    <name evidence="2" type="ORF">WJX73_000132</name>
</gene>
<organism evidence="2 3">
    <name type="scientific">Symbiochloris irregularis</name>
    <dbReference type="NCBI Taxonomy" id="706552"/>
    <lineage>
        <taxon>Eukaryota</taxon>
        <taxon>Viridiplantae</taxon>
        <taxon>Chlorophyta</taxon>
        <taxon>core chlorophytes</taxon>
        <taxon>Trebouxiophyceae</taxon>
        <taxon>Trebouxiales</taxon>
        <taxon>Trebouxiaceae</taxon>
        <taxon>Symbiochloris</taxon>
    </lineage>
</organism>
<protein>
    <submittedName>
        <fullName evidence="2">Uncharacterized protein</fullName>
    </submittedName>
</protein>
<name>A0AAW1NNJ2_9CHLO</name>
<accession>A0AAW1NNJ2</accession>
<dbReference type="EMBL" id="JALJOQ010000217">
    <property type="protein sequence ID" value="KAK9789004.1"/>
    <property type="molecule type" value="Genomic_DNA"/>
</dbReference>
<comment type="caution">
    <text evidence="2">The sequence shown here is derived from an EMBL/GenBank/DDBJ whole genome shotgun (WGS) entry which is preliminary data.</text>
</comment>
<feature type="compositionally biased region" description="Basic residues" evidence="1">
    <location>
        <begin position="342"/>
        <end position="356"/>
    </location>
</feature>
<sequence>MSFILTAARSTPQAFTSAVIAGANVEVPVLLDVTVEGRPAAAPSTALVLHSSTVAATDAAASNTNSRLTYKGQHKNPKQFPKDGGDHALKVAFRYWPRHPNGGYLVNWSNLYPSWSPRLLNFCIDEVQLRMCCYPEIFAVEVSQGKWELQVTRAQCRDKLLDLPSRKPLTQKQQQLFAADDTLKEYQKFMGPFWLKDSRNQRQEDPKEWAEAREKVLQLSSEVSSNYRVQIPPEPREADATDHTRLRSASPGEDDLLLTNAPADKENLPDNEQVPEEHAALDRALALVPESNRRSAASAQFAPPRSETRACENSTAAAKKGKRAQASQKGKPVADADPKGPAAKKKKTAGKGRGKKPQRDDTLQDELHAELADLG</sequence>
<keyword evidence="3" id="KW-1185">Reference proteome</keyword>
<proteinExistence type="predicted"/>
<feature type="compositionally biased region" description="Basic and acidic residues" evidence="1">
    <location>
        <begin position="234"/>
        <end position="245"/>
    </location>
</feature>
<dbReference type="AlphaFoldDB" id="A0AAW1NNJ2"/>
<reference evidence="2 3" key="1">
    <citation type="journal article" date="2024" name="Nat. Commun.">
        <title>Phylogenomics reveals the evolutionary origins of lichenization in chlorophyte algae.</title>
        <authorList>
            <person name="Puginier C."/>
            <person name="Libourel C."/>
            <person name="Otte J."/>
            <person name="Skaloud P."/>
            <person name="Haon M."/>
            <person name="Grisel S."/>
            <person name="Petersen M."/>
            <person name="Berrin J.G."/>
            <person name="Delaux P.M."/>
            <person name="Dal Grande F."/>
            <person name="Keller J."/>
        </authorList>
    </citation>
    <scope>NUCLEOTIDE SEQUENCE [LARGE SCALE GENOMIC DNA]</scope>
    <source>
        <strain evidence="2 3">SAG 2036</strain>
    </source>
</reference>
<feature type="region of interest" description="Disordered" evidence="1">
    <location>
        <begin position="289"/>
        <end position="375"/>
    </location>
</feature>
<feature type="region of interest" description="Disordered" evidence="1">
    <location>
        <begin position="224"/>
        <end position="276"/>
    </location>
</feature>
<dbReference type="Proteomes" id="UP001465755">
    <property type="component" value="Unassembled WGS sequence"/>
</dbReference>
<feature type="compositionally biased region" description="Basic and acidic residues" evidence="1">
    <location>
        <begin position="357"/>
        <end position="375"/>
    </location>
</feature>
<evidence type="ECO:0000313" key="3">
    <source>
        <dbReference type="Proteomes" id="UP001465755"/>
    </source>
</evidence>
<evidence type="ECO:0000256" key="1">
    <source>
        <dbReference type="SAM" id="MobiDB-lite"/>
    </source>
</evidence>